<dbReference type="InterPro" id="IPR019855">
    <property type="entry name" value="CRISPR-assoc_Cas1_NMENI"/>
</dbReference>
<reference evidence="9" key="1">
    <citation type="submission" date="2019-08" db="EMBL/GenBank/DDBJ databases">
        <authorList>
            <person name="Kucharzyk K."/>
            <person name="Murdoch R.W."/>
            <person name="Higgins S."/>
            <person name="Loffler F."/>
        </authorList>
    </citation>
    <scope>NUCLEOTIDE SEQUENCE</scope>
</reference>
<evidence type="ECO:0000313" key="9">
    <source>
        <dbReference type="EMBL" id="MPN36753.1"/>
    </source>
</evidence>
<dbReference type="GO" id="GO:0051607">
    <property type="term" value="P:defense response to virus"/>
    <property type="evidence" value="ECO:0007669"/>
    <property type="project" value="UniProtKB-KW"/>
</dbReference>
<accession>A0A645HMS4</accession>
<keyword evidence="4 9" id="KW-0378">Hydrolase</keyword>
<dbReference type="GO" id="GO:0003677">
    <property type="term" value="F:DNA binding"/>
    <property type="evidence" value="ECO:0007669"/>
    <property type="project" value="UniProtKB-KW"/>
</dbReference>
<dbReference type="InterPro" id="IPR042206">
    <property type="entry name" value="CRISPR-assoc_Cas1_C"/>
</dbReference>
<dbReference type="GO" id="GO:0004520">
    <property type="term" value="F:DNA endonuclease activity"/>
    <property type="evidence" value="ECO:0007669"/>
    <property type="project" value="InterPro"/>
</dbReference>
<name>A0A645HMS4_9ZZZZ</name>
<evidence type="ECO:0000256" key="5">
    <source>
        <dbReference type="ARBA" id="ARBA00022842"/>
    </source>
</evidence>
<dbReference type="PANTHER" id="PTHR34353">
    <property type="entry name" value="CRISPR-ASSOCIATED ENDONUCLEASE CAS1 1"/>
    <property type="match status" value="1"/>
</dbReference>
<evidence type="ECO:0000256" key="4">
    <source>
        <dbReference type="ARBA" id="ARBA00022801"/>
    </source>
</evidence>
<dbReference type="EMBL" id="VSSQ01091065">
    <property type="protein sequence ID" value="MPN36753.1"/>
    <property type="molecule type" value="Genomic_DNA"/>
</dbReference>
<dbReference type="GO" id="GO:0016787">
    <property type="term" value="F:hydrolase activity"/>
    <property type="evidence" value="ECO:0007669"/>
    <property type="project" value="UniProtKB-KW"/>
</dbReference>
<proteinExistence type="predicted"/>
<dbReference type="AlphaFoldDB" id="A0A645HMS4"/>
<evidence type="ECO:0000256" key="1">
    <source>
        <dbReference type="ARBA" id="ARBA00022722"/>
    </source>
</evidence>
<dbReference type="InterPro" id="IPR002729">
    <property type="entry name" value="CRISPR-assoc_Cas1"/>
</dbReference>
<keyword evidence="7" id="KW-0238">DNA-binding</keyword>
<evidence type="ECO:0000256" key="6">
    <source>
        <dbReference type="ARBA" id="ARBA00023118"/>
    </source>
</evidence>
<dbReference type="InterPro" id="IPR042211">
    <property type="entry name" value="CRISPR-assoc_Cas1_N"/>
</dbReference>
<keyword evidence="6" id="KW-0051">Antiviral defense</keyword>
<protein>
    <submittedName>
        <fullName evidence="9">CRISPR-associated endonuclease Cas1</fullName>
        <ecNumber evidence="9">3.1.-.-</ecNumber>
    </submittedName>
</protein>
<sequence>MIHLSEINTLVIDTTTVSITATLLCELMDRKIKVLFCDERHNPKGEVVQYYGSHNTSKKIMSQIKWKNHIKDEIWEEIIKQKIYNQSYILQKYEKENYDKLLGYIEDVEIGDKTNREGHAAKVYFNSLFGI</sequence>
<dbReference type="EC" id="3.1.-.-" evidence="9"/>
<evidence type="ECO:0000256" key="8">
    <source>
        <dbReference type="ARBA" id="ARBA00023211"/>
    </source>
</evidence>
<dbReference type="InterPro" id="IPR050646">
    <property type="entry name" value="Cas1"/>
</dbReference>
<dbReference type="GO" id="GO:0046872">
    <property type="term" value="F:metal ion binding"/>
    <property type="evidence" value="ECO:0007669"/>
    <property type="project" value="UniProtKB-KW"/>
</dbReference>
<keyword evidence="5" id="KW-0460">Magnesium</keyword>
<dbReference type="Pfam" id="PF01867">
    <property type="entry name" value="Cas_Cas1"/>
    <property type="match status" value="1"/>
</dbReference>
<dbReference type="Gene3D" id="1.20.120.920">
    <property type="entry name" value="CRISPR-associated endonuclease Cas1, C-terminal domain"/>
    <property type="match status" value="1"/>
</dbReference>
<organism evidence="9">
    <name type="scientific">bioreactor metagenome</name>
    <dbReference type="NCBI Taxonomy" id="1076179"/>
    <lineage>
        <taxon>unclassified sequences</taxon>
        <taxon>metagenomes</taxon>
        <taxon>ecological metagenomes</taxon>
    </lineage>
</organism>
<evidence type="ECO:0000256" key="3">
    <source>
        <dbReference type="ARBA" id="ARBA00022759"/>
    </source>
</evidence>
<dbReference type="PANTHER" id="PTHR34353:SF2">
    <property type="entry name" value="CRISPR-ASSOCIATED ENDONUCLEASE CAS1 1"/>
    <property type="match status" value="1"/>
</dbReference>
<keyword evidence="3 9" id="KW-0255">Endonuclease</keyword>
<evidence type="ECO:0000256" key="2">
    <source>
        <dbReference type="ARBA" id="ARBA00022723"/>
    </source>
</evidence>
<evidence type="ECO:0000256" key="7">
    <source>
        <dbReference type="ARBA" id="ARBA00023125"/>
    </source>
</evidence>
<comment type="caution">
    <text evidence="9">The sequence shown here is derived from an EMBL/GenBank/DDBJ whole genome shotgun (WGS) entry which is preliminary data.</text>
</comment>
<gene>
    <name evidence="9" type="primary">cas1_38</name>
    <name evidence="9" type="ORF">SDC9_184264</name>
</gene>
<keyword evidence="2" id="KW-0479">Metal-binding</keyword>
<dbReference type="GO" id="GO:0043571">
    <property type="term" value="P:maintenance of CRISPR repeat elements"/>
    <property type="evidence" value="ECO:0007669"/>
    <property type="project" value="InterPro"/>
</dbReference>
<keyword evidence="1" id="KW-0540">Nuclease</keyword>
<dbReference type="NCBIfam" id="TIGR03639">
    <property type="entry name" value="cas1_NMENI"/>
    <property type="match status" value="1"/>
</dbReference>
<keyword evidence="8" id="KW-0464">Manganese</keyword>
<dbReference type="Gene3D" id="3.100.10.20">
    <property type="entry name" value="CRISPR-associated endonuclease Cas1, N-terminal domain"/>
    <property type="match status" value="1"/>
</dbReference>